<dbReference type="AlphaFoldDB" id="A0A068ZB23"/>
<dbReference type="STRING" id="138074.SYMBAF_50390"/>
<dbReference type="PANTHER" id="PTHR10357:SF179">
    <property type="entry name" value="NEUTRAL AND BASIC AMINO ACID TRANSPORT PROTEIN RBAT"/>
    <property type="match status" value="1"/>
</dbReference>
<dbReference type="InterPro" id="IPR013780">
    <property type="entry name" value="Glyco_hydro_b"/>
</dbReference>
<dbReference type="Proteomes" id="UP000042738">
    <property type="component" value="Chromosome"/>
</dbReference>
<dbReference type="Pfam" id="PF23915">
    <property type="entry name" value="SusG_C"/>
    <property type="match status" value="1"/>
</dbReference>
<dbReference type="SUPFAM" id="SSF51445">
    <property type="entry name" value="(Trans)glycosidases"/>
    <property type="match status" value="1"/>
</dbReference>
<proteinExistence type="inferred from homology"/>
<dbReference type="Gene3D" id="3.20.20.80">
    <property type="entry name" value="Glycosidases"/>
    <property type="match status" value="2"/>
</dbReference>
<sequence>MPHHGYLTAIAILIATSVSTKCHQAYGAIQAADPESIVQQSKAPPTWWKQAVFYQVYPRSFKDTNGDGIGDINGIIEKLDYLKKLGIDAIWINPHYDSPNTDNGYDIRDYRKIMKEYGTMEDFDRLITEMKKRNMRLMIDIVINHTSDQHAWFVKSKSSKDNPYRDYYFWRDGKDDQAPNNYPSFFGGSAWQKDDKFGQYYLHYFSKQQPDLNWDNSNVRQDLYKMLRFWLDKGVSGLRFDTVATYSKIPGFPNLTQRQLKNFSEEYTQGPNIHRYINEINREVLSHYDIATAGELFGIPLDQSIKFSDRRRNELNIAFTFDLIRLDRDNDERWRRKDWNLSQFRQVIDKVDRTAGEYGWNAFFLDNHDNPRAVSHFGDDRPQWREHSAKALATLILSQHATPFIYQGSELGMTNYPFKKMDDFDDIEVKGFWHDYVKTGKVNAEEFLQNVRQISRDNSRTPFQWDASKNAGFTTGTPWLKINPNYLEINAANQLNDPKSVFNYYRQLIKIRHDIPTLTYGNYVDLDTKNDSIYAYTRNLGSEKYLIIVNFKEKTMRYTLPNNLSINTTIIENNAKSSTKKNDTLLVLEPWQSGIYKLN</sequence>
<dbReference type="GO" id="GO:0009313">
    <property type="term" value="P:oligosaccharide catabolic process"/>
    <property type="evidence" value="ECO:0007669"/>
    <property type="project" value="TreeGrafter"/>
</dbReference>
<dbReference type="InterPro" id="IPR006047">
    <property type="entry name" value="GH13_cat_dom"/>
</dbReference>
<protein>
    <submittedName>
        <fullName evidence="4">Alpha-glucosidase</fullName>
    </submittedName>
</protein>
<evidence type="ECO:0000313" key="4">
    <source>
        <dbReference type="EMBL" id="QLH62582.1"/>
    </source>
</evidence>
<dbReference type="FunFam" id="3.20.20.80:FF:000064">
    <property type="entry name" value="Oligo-1,6-glucosidase"/>
    <property type="match status" value="2"/>
</dbReference>
<evidence type="ECO:0000256" key="1">
    <source>
        <dbReference type="ARBA" id="ARBA00008061"/>
    </source>
</evidence>
<keyword evidence="3" id="KW-0326">Glycosidase</keyword>
<organism evidence="4 5">
    <name type="scientific">Serratia symbiotica</name>
    <dbReference type="NCBI Taxonomy" id="138074"/>
    <lineage>
        <taxon>Bacteria</taxon>
        <taxon>Pseudomonadati</taxon>
        <taxon>Pseudomonadota</taxon>
        <taxon>Gammaproteobacteria</taxon>
        <taxon>Enterobacterales</taxon>
        <taxon>Yersiniaceae</taxon>
        <taxon>Serratia</taxon>
    </lineage>
</organism>
<evidence type="ECO:0000256" key="3">
    <source>
        <dbReference type="ARBA" id="ARBA00023295"/>
    </source>
</evidence>
<dbReference type="SMR" id="A0A068ZB23"/>
<dbReference type="Gene3D" id="3.90.400.10">
    <property type="entry name" value="Oligo-1,6-glucosidase, Domain 2"/>
    <property type="match status" value="1"/>
</dbReference>
<dbReference type="SMART" id="SM00642">
    <property type="entry name" value="Aamy"/>
    <property type="match status" value="1"/>
</dbReference>
<dbReference type="Pfam" id="PF00128">
    <property type="entry name" value="Alpha-amylase"/>
    <property type="match status" value="1"/>
</dbReference>
<dbReference type="InterPro" id="IPR056300">
    <property type="entry name" value="SusG-like_C"/>
</dbReference>
<dbReference type="PANTHER" id="PTHR10357">
    <property type="entry name" value="ALPHA-AMYLASE FAMILY MEMBER"/>
    <property type="match status" value="1"/>
</dbReference>
<dbReference type="InterPro" id="IPR045857">
    <property type="entry name" value="O16G_dom_2"/>
</dbReference>
<dbReference type="GeneID" id="93736075"/>
<dbReference type="SUPFAM" id="SSF51011">
    <property type="entry name" value="Glycosyl hydrolase domain"/>
    <property type="match status" value="1"/>
</dbReference>
<name>A0A068ZB23_9GAMM</name>
<dbReference type="CDD" id="cd11333">
    <property type="entry name" value="AmyAc_SI_OligoGlu_DGase"/>
    <property type="match status" value="1"/>
</dbReference>
<accession>A0A068ZB23</accession>
<dbReference type="FunFam" id="3.90.400.10:FF:000002">
    <property type="entry name" value="Sucrose isomerase"/>
    <property type="match status" value="1"/>
</dbReference>
<dbReference type="Gene3D" id="2.60.40.1180">
    <property type="entry name" value="Golgi alpha-mannosidase II"/>
    <property type="match status" value="1"/>
</dbReference>
<evidence type="ECO:0000313" key="5">
    <source>
        <dbReference type="Proteomes" id="UP000042738"/>
    </source>
</evidence>
<dbReference type="FunFam" id="2.60.40.1180:FF:000007">
    <property type="entry name" value="Sucrose isomerase"/>
    <property type="match status" value="1"/>
</dbReference>
<dbReference type="GO" id="GO:0004556">
    <property type="term" value="F:alpha-amylase activity"/>
    <property type="evidence" value="ECO:0007669"/>
    <property type="project" value="TreeGrafter"/>
</dbReference>
<dbReference type="InterPro" id="IPR017853">
    <property type="entry name" value="GH"/>
</dbReference>
<reference evidence="4 5" key="1">
    <citation type="journal article" date="2014" name="Genome Announc.">
        <title>Whole-Genome Sequence of Serratia symbiotica Strain CWBI-2.3T, a Free-Living Symbiont of the Black Bean Aphid Aphis fabae.</title>
        <authorList>
            <person name="Foray V."/>
            <person name="Grigorescu A.S."/>
            <person name="Sabri A."/>
            <person name="Haubruge E."/>
            <person name="Lognay G."/>
            <person name="Francis F."/>
            <person name="Fauconnier M.L."/>
            <person name="Hance T."/>
            <person name="Thonart P."/>
        </authorList>
    </citation>
    <scope>NUCLEOTIDE SEQUENCE [LARGE SCALE GENOMIC DNA]</scope>
    <source>
        <strain evidence="4">CWBI-2.3</strain>
    </source>
</reference>
<dbReference type="NCBIfam" id="NF008183">
    <property type="entry name" value="PRK10933.1"/>
    <property type="match status" value="1"/>
</dbReference>
<dbReference type="RefSeq" id="WP_040265977.1">
    <property type="nucleotide sequence ID" value="NZ_CAXKXZ010000010.1"/>
</dbReference>
<evidence type="ECO:0000256" key="2">
    <source>
        <dbReference type="ARBA" id="ARBA00022801"/>
    </source>
</evidence>
<gene>
    <name evidence="4" type="ORF">SYMBAF_06040</name>
</gene>
<keyword evidence="2" id="KW-0378">Hydrolase</keyword>
<comment type="similarity">
    <text evidence="1">Belongs to the glycosyl hydrolase 13 family.</text>
</comment>
<dbReference type="EMBL" id="CP050855">
    <property type="protein sequence ID" value="QLH62582.1"/>
    <property type="molecule type" value="Genomic_DNA"/>
</dbReference>